<protein>
    <submittedName>
        <fullName evidence="1">Uncharacterized protein</fullName>
    </submittedName>
</protein>
<keyword evidence="2" id="KW-1185">Reference proteome</keyword>
<reference evidence="1 2" key="2">
    <citation type="journal article" date="2022" name="Microorganisms">
        <title>Complete Genome Sequences of Two Flavobacterium ammonificans Strains and a Flavobacterium ammoniigenes Strain of Ammonifying Bacterioplankton Isolated from Surface River Water.</title>
        <authorList>
            <person name="Suda W."/>
            <person name="Ogata Y."/>
            <person name="Shindo C."/>
            <person name="Watanabe K."/>
        </authorList>
    </citation>
    <scope>NUCLEOTIDE SEQUENCE [LARGE SCALE GENOMIC DNA]</scope>
    <source>
        <strain evidence="1 2">GENT5</strain>
    </source>
</reference>
<reference evidence="1 2" key="1">
    <citation type="journal article" date="2022" name="Int. J. Syst. Evol. Microbiol.">
        <title>Flavobacterium ammonificans sp. nov. and Flavobacterium ammoniigenes sp. nov., ammonifying bacteria isolated from surface river water.</title>
        <authorList>
            <person name="Watanabe K."/>
            <person name="Kitamura T."/>
            <person name="Ogata Y."/>
            <person name="Shindo C."/>
            <person name="Suda W."/>
        </authorList>
    </citation>
    <scope>NUCLEOTIDE SEQUENCE [LARGE SCALE GENOMIC DNA]</scope>
    <source>
        <strain evidence="1 2">GENT5</strain>
    </source>
</reference>
<dbReference type="RefSeq" id="WP_229318386.1">
    <property type="nucleotide sequence ID" value="NZ_AP025184.1"/>
</dbReference>
<dbReference type="EMBL" id="AP025184">
    <property type="protein sequence ID" value="BDB54612.1"/>
    <property type="molecule type" value="Genomic_DNA"/>
</dbReference>
<sequence length="309" mass="32301">MKNIKYFMLVLIAIGFTSCEQDTYEFGALTSPSELTVVADVVGKTTANPNGDGTGVVNFTITGKNVLATKVDFDADDAVDLVDAPNGKITKKYSTNGTKTYQITIVAYGAGGVATTVTKEVTVKVSFAPAASIVTALTGDSNKTWVVDKSVPAHFGVGPADNPAPIWWSANVNEKVATANCFYTTRFKFTKLGAFNYTLQVTNPDGAFTKTGAFTSLPGIPASGDEGCYAYGGGTSAFSFASASSGFAASTPSTQTSIVLSGVDTYIGVASVQKEYEILSITPTAMHLRVLGYGPESGNAWYLKLVPAQ</sequence>
<proteinExistence type="predicted"/>
<accession>A0ABN6L1U9</accession>
<gene>
    <name evidence="1" type="ORF">GENT5_09170</name>
</gene>
<name>A0ABN6L1U9_9FLAO</name>
<evidence type="ECO:0000313" key="1">
    <source>
        <dbReference type="EMBL" id="BDB54612.1"/>
    </source>
</evidence>
<evidence type="ECO:0000313" key="2">
    <source>
        <dbReference type="Proteomes" id="UP001319867"/>
    </source>
</evidence>
<dbReference type="PROSITE" id="PS51257">
    <property type="entry name" value="PROKAR_LIPOPROTEIN"/>
    <property type="match status" value="1"/>
</dbReference>
<organism evidence="1 2">
    <name type="scientific">Flavobacterium ammoniigenes</name>
    <dbReference type="NCBI Taxonomy" id="1751095"/>
    <lineage>
        <taxon>Bacteria</taxon>
        <taxon>Pseudomonadati</taxon>
        <taxon>Bacteroidota</taxon>
        <taxon>Flavobacteriia</taxon>
        <taxon>Flavobacteriales</taxon>
        <taxon>Flavobacteriaceae</taxon>
        <taxon>Flavobacterium</taxon>
    </lineage>
</organism>
<dbReference type="Proteomes" id="UP001319867">
    <property type="component" value="Chromosome"/>
</dbReference>